<dbReference type="EMBL" id="SSTE01006881">
    <property type="protein sequence ID" value="KAA0057693.1"/>
    <property type="molecule type" value="Genomic_DNA"/>
</dbReference>
<evidence type="ECO:0000313" key="5">
    <source>
        <dbReference type="Proteomes" id="UP000321947"/>
    </source>
</evidence>
<feature type="region of interest" description="Disordered" evidence="1">
    <location>
        <begin position="88"/>
        <end position="146"/>
    </location>
</feature>
<evidence type="ECO:0000313" key="4">
    <source>
        <dbReference type="Proteomes" id="UP000321393"/>
    </source>
</evidence>
<protein>
    <submittedName>
        <fullName evidence="3">Ty3-gypsy retrotransposon protein</fullName>
    </submittedName>
</protein>
<dbReference type="Proteomes" id="UP000321393">
    <property type="component" value="Unassembled WGS sequence"/>
</dbReference>
<gene>
    <name evidence="3" type="ORF">E5676_scaffold970G00330</name>
    <name evidence="2" type="ORF">E6C27_scaffold126G00450</name>
</gene>
<evidence type="ECO:0000256" key="1">
    <source>
        <dbReference type="SAM" id="MobiDB-lite"/>
    </source>
</evidence>
<comment type="caution">
    <text evidence="3">The sequence shown here is derived from an EMBL/GenBank/DDBJ whole genome shotgun (WGS) entry which is preliminary data.</text>
</comment>
<reference evidence="4 5" key="1">
    <citation type="submission" date="2019-08" db="EMBL/GenBank/DDBJ databases">
        <title>Draft genome sequences of two oriental melons (Cucumis melo L. var makuwa).</title>
        <authorList>
            <person name="Kwon S.-Y."/>
        </authorList>
    </citation>
    <scope>NUCLEOTIDE SEQUENCE [LARGE SCALE GENOMIC DNA]</scope>
    <source>
        <strain evidence="5">cv. Chang Bougi</strain>
        <strain evidence="4">cv. SW 3</strain>
        <tissue evidence="3">Leaf</tissue>
    </source>
</reference>
<name>A0A5D3DVN6_CUCMM</name>
<sequence length="146" mass="16161">MEQDDMTVEQYDAEFDMLSHFASELIRPRLQEEGQPQELAAARRTLRQLPICRSCGRSHGGRCLAGSGVCFSRRCHPPPIVVVERPSEATVLSSRLRSQPCDRRESVASNRADSPQAASRSRRSLPLPLATVTSLPPLPAATVRRN</sequence>
<dbReference type="Proteomes" id="UP000321947">
    <property type="component" value="Unassembled WGS sequence"/>
</dbReference>
<evidence type="ECO:0000313" key="3">
    <source>
        <dbReference type="EMBL" id="TYK27479.1"/>
    </source>
</evidence>
<dbReference type="AlphaFoldDB" id="A0A5D3DVN6"/>
<feature type="compositionally biased region" description="Polar residues" evidence="1">
    <location>
        <begin position="107"/>
        <end position="119"/>
    </location>
</feature>
<dbReference type="EMBL" id="SSTD01002719">
    <property type="protein sequence ID" value="TYK27479.1"/>
    <property type="molecule type" value="Genomic_DNA"/>
</dbReference>
<organism evidence="3 5">
    <name type="scientific">Cucumis melo var. makuwa</name>
    <name type="common">Oriental melon</name>
    <dbReference type="NCBI Taxonomy" id="1194695"/>
    <lineage>
        <taxon>Eukaryota</taxon>
        <taxon>Viridiplantae</taxon>
        <taxon>Streptophyta</taxon>
        <taxon>Embryophyta</taxon>
        <taxon>Tracheophyta</taxon>
        <taxon>Spermatophyta</taxon>
        <taxon>Magnoliopsida</taxon>
        <taxon>eudicotyledons</taxon>
        <taxon>Gunneridae</taxon>
        <taxon>Pentapetalae</taxon>
        <taxon>rosids</taxon>
        <taxon>fabids</taxon>
        <taxon>Cucurbitales</taxon>
        <taxon>Cucurbitaceae</taxon>
        <taxon>Benincaseae</taxon>
        <taxon>Cucumis</taxon>
    </lineage>
</organism>
<accession>A0A5D3DVN6</accession>
<proteinExistence type="predicted"/>
<evidence type="ECO:0000313" key="2">
    <source>
        <dbReference type="EMBL" id="KAA0057693.1"/>
    </source>
</evidence>